<keyword evidence="2" id="KW-1185">Reference proteome</keyword>
<evidence type="ECO:0000313" key="2">
    <source>
        <dbReference type="Proteomes" id="UP001062846"/>
    </source>
</evidence>
<dbReference type="EMBL" id="CM046391">
    <property type="protein sequence ID" value="KAI8558450.1"/>
    <property type="molecule type" value="Genomic_DNA"/>
</dbReference>
<comment type="caution">
    <text evidence="1">The sequence shown here is derived from an EMBL/GenBank/DDBJ whole genome shotgun (WGS) entry which is preliminary data.</text>
</comment>
<reference evidence="1" key="1">
    <citation type="submission" date="2022-02" db="EMBL/GenBank/DDBJ databases">
        <title>Plant Genome Project.</title>
        <authorList>
            <person name="Zhang R.-G."/>
        </authorList>
    </citation>
    <scope>NUCLEOTIDE SEQUENCE</scope>
    <source>
        <strain evidence="1">AT1</strain>
    </source>
</reference>
<protein>
    <submittedName>
        <fullName evidence="1">Uncharacterized protein</fullName>
    </submittedName>
</protein>
<accession>A0ACC0NYZ2</accession>
<organism evidence="1 2">
    <name type="scientific">Rhododendron molle</name>
    <name type="common">Chinese azalea</name>
    <name type="synonym">Azalea mollis</name>
    <dbReference type="NCBI Taxonomy" id="49168"/>
    <lineage>
        <taxon>Eukaryota</taxon>
        <taxon>Viridiplantae</taxon>
        <taxon>Streptophyta</taxon>
        <taxon>Embryophyta</taxon>
        <taxon>Tracheophyta</taxon>
        <taxon>Spermatophyta</taxon>
        <taxon>Magnoliopsida</taxon>
        <taxon>eudicotyledons</taxon>
        <taxon>Gunneridae</taxon>
        <taxon>Pentapetalae</taxon>
        <taxon>asterids</taxon>
        <taxon>Ericales</taxon>
        <taxon>Ericaceae</taxon>
        <taxon>Ericoideae</taxon>
        <taxon>Rhodoreae</taxon>
        <taxon>Rhododendron</taxon>
    </lineage>
</organism>
<name>A0ACC0NYZ2_RHOML</name>
<proteinExistence type="predicted"/>
<dbReference type="Proteomes" id="UP001062846">
    <property type="component" value="Chromosome 4"/>
</dbReference>
<gene>
    <name evidence="1" type="ORF">RHMOL_Rhmol04G0094800</name>
</gene>
<evidence type="ECO:0000313" key="1">
    <source>
        <dbReference type="EMBL" id="KAI8558450.1"/>
    </source>
</evidence>
<sequence>MNAVVACFYSYREGISVLDSLPVLIHGIGIFSPKNLSPFHLERSQARRTSPFPPLLCSQIRENPRISTILNFNREHQMFFYAANKAVIVNEADFWEKSYLLRQKLLVQLLQQELFLQVIQHAPMMFLWASGVTVLLQSIASVTGQWSNTPKFSGFFSPECDGRKDDSPTFCPPTIIRAQTPSSVVPNIVHTGPSSASNRHGFIKLSQLPPDSPQRPSSSELLAFSESIKSKFSAASASSVLFCSAVLVRLFSVLLLFCCVPYNGFVLFCCCCYPMAVMAAVSC</sequence>